<dbReference type="EMBL" id="AC135227">
    <property type="protein sequence ID" value="AAT81702.1"/>
    <property type="molecule type" value="Genomic_DNA"/>
</dbReference>
<feature type="region of interest" description="Disordered" evidence="1">
    <location>
        <begin position="62"/>
        <end position="122"/>
    </location>
</feature>
<dbReference type="Proteomes" id="UP000000763">
    <property type="component" value="Chromosome 3"/>
</dbReference>
<name>Q6AU17_ORYSJ</name>
<accession>Q6AU17</accession>
<proteinExistence type="predicted"/>
<feature type="compositionally biased region" description="Basic and acidic residues" evidence="1">
    <location>
        <begin position="108"/>
        <end position="122"/>
    </location>
</feature>
<protein>
    <submittedName>
        <fullName evidence="2">Uncharacterized protein</fullName>
    </submittedName>
</protein>
<organism evidence="2 3">
    <name type="scientific">Oryza sativa subsp. japonica</name>
    <name type="common">Rice</name>
    <dbReference type="NCBI Taxonomy" id="39947"/>
    <lineage>
        <taxon>Eukaryota</taxon>
        <taxon>Viridiplantae</taxon>
        <taxon>Streptophyta</taxon>
        <taxon>Embryophyta</taxon>
        <taxon>Tracheophyta</taxon>
        <taxon>Spermatophyta</taxon>
        <taxon>Magnoliopsida</taxon>
        <taxon>Liliopsida</taxon>
        <taxon>Poales</taxon>
        <taxon>Poaceae</taxon>
        <taxon>BOP clade</taxon>
        <taxon>Oryzoideae</taxon>
        <taxon>Oryzeae</taxon>
        <taxon>Oryzinae</taxon>
        <taxon>Oryza</taxon>
        <taxon>Oryza sativa</taxon>
    </lineage>
</organism>
<evidence type="ECO:0000313" key="3">
    <source>
        <dbReference type="Proteomes" id="UP000000763"/>
    </source>
</evidence>
<sequence length="122" mass="13028">MAVRRGEGRLGHGGSDLEKGSTVLASSIHWLARAACTHGGYSGVGRRKRRFTARRRLAVVGKMAAAAGGPRAMAPCRGQRRAHRRERRKEAASAGPAQLGYAPTGPWPEKKKSGGRERKGMG</sequence>
<evidence type="ECO:0000313" key="2">
    <source>
        <dbReference type="EMBL" id="AAT81702.1"/>
    </source>
</evidence>
<feature type="compositionally biased region" description="Basic residues" evidence="1">
    <location>
        <begin position="78"/>
        <end position="87"/>
    </location>
</feature>
<reference evidence="3" key="2">
    <citation type="journal article" date="2008" name="Nucleic Acids Res.">
        <title>The rice annotation project database (RAP-DB): 2008 update.</title>
        <authorList>
            <consortium name="The rice annotation project (RAP)"/>
        </authorList>
    </citation>
    <scope>GENOME REANNOTATION</scope>
    <source>
        <strain evidence="3">cv. Nipponbare</strain>
    </source>
</reference>
<reference evidence="3" key="1">
    <citation type="journal article" date="2005" name="Nature">
        <title>The map-based sequence of the rice genome.</title>
        <authorList>
            <consortium name="International rice genome sequencing project (IRGSP)"/>
            <person name="Matsumoto T."/>
            <person name="Wu J."/>
            <person name="Kanamori H."/>
            <person name="Katayose Y."/>
            <person name="Fujisawa M."/>
            <person name="Namiki N."/>
            <person name="Mizuno H."/>
            <person name="Yamamoto K."/>
            <person name="Antonio B.A."/>
            <person name="Baba T."/>
            <person name="Sakata K."/>
            <person name="Nagamura Y."/>
            <person name="Aoki H."/>
            <person name="Arikawa K."/>
            <person name="Arita K."/>
            <person name="Bito T."/>
            <person name="Chiden Y."/>
            <person name="Fujitsuka N."/>
            <person name="Fukunaka R."/>
            <person name="Hamada M."/>
            <person name="Harada C."/>
            <person name="Hayashi A."/>
            <person name="Hijishita S."/>
            <person name="Honda M."/>
            <person name="Hosokawa S."/>
            <person name="Ichikawa Y."/>
            <person name="Idonuma A."/>
            <person name="Iijima M."/>
            <person name="Ikeda M."/>
            <person name="Ikeno M."/>
            <person name="Ito K."/>
            <person name="Ito S."/>
            <person name="Ito T."/>
            <person name="Ito Y."/>
            <person name="Ito Y."/>
            <person name="Iwabuchi A."/>
            <person name="Kamiya K."/>
            <person name="Karasawa W."/>
            <person name="Kurita K."/>
            <person name="Katagiri S."/>
            <person name="Kikuta A."/>
            <person name="Kobayashi H."/>
            <person name="Kobayashi N."/>
            <person name="Machita K."/>
            <person name="Maehara T."/>
            <person name="Masukawa M."/>
            <person name="Mizubayashi T."/>
            <person name="Mukai Y."/>
            <person name="Nagasaki H."/>
            <person name="Nagata Y."/>
            <person name="Naito S."/>
            <person name="Nakashima M."/>
            <person name="Nakama Y."/>
            <person name="Nakamichi Y."/>
            <person name="Nakamura M."/>
            <person name="Meguro A."/>
            <person name="Negishi M."/>
            <person name="Ohta I."/>
            <person name="Ohta T."/>
            <person name="Okamoto M."/>
            <person name="Ono N."/>
            <person name="Saji S."/>
            <person name="Sakaguchi M."/>
            <person name="Sakai K."/>
            <person name="Shibata M."/>
            <person name="Shimokawa T."/>
            <person name="Song J."/>
            <person name="Takazaki Y."/>
            <person name="Terasawa K."/>
            <person name="Tsugane M."/>
            <person name="Tsuji K."/>
            <person name="Ueda S."/>
            <person name="Waki K."/>
            <person name="Yamagata H."/>
            <person name="Yamamoto M."/>
            <person name="Yamamoto S."/>
            <person name="Yamane H."/>
            <person name="Yoshiki S."/>
            <person name="Yoshihara R."/>
            <person name="Yukawa K."/>
            <person name="Zhong H."/>
            <person name="Yano M."/>
            <person name="Yuan Q."/>
            <person name="Ouyang S."/>
            <person name="Liu J."/>
            <person name="Jones K.M."/>
            <person name="Gansberger K."/>
            <person name="Moffat K."/>
            <person name="Hill J."/>
            <person name="Bera J."/>
            <person name="Fadrosh D."/>
            <person name="Jin S."/>
            <person name="Johri S."/>
            <person name="Kim M."/>
            <person name="Overton L."/>
            <person name="Reardon M."/>
            <person name="Tsitrin T."/>
            <person name="Vuong H."/>
            <person name="Weaver B."/>
            <person name="Ciecko A."/>
            <person name="Tallon L."/>
            <person name="Jackson J."/>
            <person name="Pai G."/>
            <person name="Aken S.V."/>
            <person name="Utterback T."/>
            <person name="Reidmuller S."/>
            <person name="Feldblyum T."/>
            <person name="Hsiao J."/>
            <person name="Zismann V."/>
            <person name="Iobst S."/>
            <person name="de Vazeille A.R."/>
            <person name="Buell C.R."/>
            <person name="Ying K."/>
            <person name="Li Y."/>
            <person name="Lu T."/>
            <person name="Huang Y."/>
            <person name="Zhao Q."/>
            <person name="Feng Q."/>
            <person name="Zhang L."/>
            <person name="Zhu J."/>
            <person name="Weng Q."/>
            <person name="Mu J."/>
            <person name="Lu Y."/>
            <person name="Fan D."/>
            <person name="Liu Y."/>
            <person name="Guan J."/>
            <person name="Zhang Y."/>
            <person name="Yu S."/>
            <person name="Liu X."/>
            <person name="Zhang Y."/>
            <person name="Hong G."/>
            <person name="Han B."/>
            <person name="Choisne N."/>
            <person name="Demange N."/>
            <person name="Orjeda G."/>
            <person name="Samain S."/>
            <person name="Cattolico L."/>
            <person name="Pelletier E."/>
            <person name="Couloux A."/>
            <person name="Segurens B."/>
            <person name="Wincker P."/>
            <person name="D'Hont A."/>
            <person name="Scarpelli C."/>
            <person name="Weissenbach J."/>
            <person name="Salanoubat M."/>
            <person name="Quetier F."/>
            <person name="Yu Y."/>
            <person name="Kim H.R."/>
            <person name="Rambo T."/>
            <person name="Currie J."/>
            <person name="Collura K."/>
            <person name="Luo M."/>
            <person name="Yang T."/>
            <person name="Ammiraju J.S.S."/>
            <person name="Engler F."/>
            <person name="Soderlund C."/>
            <person name="Wing R.A."/>
            <person name="Palmer L.E."/>
            <person name="de la Bastide M."/>
            <person name="Spiegel L."/>
            <person name="Nascimento L."/>
            <person name="Zutavern T."/>
            <person name="O'Shaughnessy A."/>
            <person name="Dike S."/>
            <person name="Dedhia N."/>
            <person name="Preston R."/>
            <person name="Balija V."/>
            <person name="McCombie W.R."/>
            <person name="Chow T."/>
            <person name="Chen H."/>
            <person name="Chung M."/>
            <person name="Chen C."/>
            <person name="Shaw J."/>
            <person name="Wu H."/>
            <person name="Hsiao K."/>
            <person name="Chao Y."/>
            <person name="Chu M."/>
            <person name="Cheng C."/>
            <person name="Hour A."/>
            <person name="Lee P."/>
            <person name="Lin S."/>
            <person name="Lin Y."/>
            <person name="Liou J."/>
            <person name="Liu S."/>
            <person name="Hsing Y."/>
            <person name="Raghuvanshi S."/>
            <person name="Mohanty A."/>
            <person name="Bharti A.K."/>
            <person name="Gaur A."/>
            <person name="Gupta V."/>
            <person name="Kumar D."/>
            <person name="Ravi V."/>
            <person name="Vij S."/>
            <person name="Kapur A."/>
            <person name="Khurana P."/>
            <person name="Khurana P."/>
            <person name="Khurana J.P."/>
            <person name="Tyagi A.K."/>
            <person name="Gaikwad K."/>
            <person name="Singh A."/>
            <person name="Dalal V."/>
            <person name="Srivastava S."/>
            <person name="Dixit A."/>
            <person name="Pal A.K."/>
            <person name="Ghazi I.A."/>
            <person name="Yadav M."/>
            <person name="Pandit A."/>
            <person name="Bhargava A."/>
            <person name="Sureshbabu K."/>
            <person name="Batra K."/>
            <person name="Sharma T.R."/>
            <person name="Mohapatra T."/>
            <person name="Singh N.K."/>
            <person name="Messing J."/>
            <person name="Nelson A.B."/>
            <person name="Fuks G."/>
            <person name="Kavchok S."/>
            <person name="Keizer G."/>
            <person name="Linton E."/>
            <person name="Llaca V."/>
            <person name="Song R."/>
            <person name="Tanyolac B."/>
            <person name="Young S."/>
            <person name="Ho-Il K."/>
            <person name="Hahn J.H."/>
            <person name="Sangsakoo G."/>
            <person name="Vanavichit A."/>
            <person name="de Mattos Luiz.A.T."/>
            <person name="Zimmer P.D."/>
            <person name="Malone G."/>
            <person name="Dellagostin O."/>
            <person name="de Oliveira A.C."/>
            <person name="Bevan M."/>
            <person name="Bancroft I."/>
            <person name="Minx P."/>
            <person name="Cordum H."/>
            <person name="Wilson R."/>
            <person name="Cheng Z."/>
            <person name="Jin W."/>
            <person name="Jiang J."/>
            <person name="Leong S.A."/>
            <person name="Iwama H."/>
            <person name="Gojobori T."/>
            <person name="Itoh T."/>
            <person name="Niimura Y."/>
            <person name="Fujii Y."/>
            <person name="Habara T."/>
            <person name="Sakai H."/>
            <person name="Sato Y."/>
            <person name="Wilson G."/>
            <person name="Kumar K."/>
            <person name="McCouch S."/>
            <person name="Juretic N."/>
            <person name="Hoen D."/>
            <person name="Wright S."/>
            <person name="Bruskiewich R."/>
            <person name="Bureau T."/>
            <person name="Miyao A."/>
            <person name="Hirochika H."/>
            <person name="Nishikawa T."/>
            <person name="Kadowaki K."/>
            <person name="Sugiura M."/>
            <person name="Burr B."/>
            <person name="Sasaki T."/>
        </authorList>
    </citation>
    <scope>NUCLEOTIDE SEQUENCE [LARGE SCALE GENOMIC DNA]</scope>
    <source>
        <strain evidence="3">cv. Nipponbare</strain>
    </source>
</reference>
<evidence type="ECO:0000256" key="1">
    <source>
        <dbReference type="SAM" id="MobiDB-lite"/>
    </source>
</evidence>
<feature type="compositionally biased region" description="Low complexity" evidence="1">
    <location>
        <begin position="62"/>
        <end position="77"/>
    </location>
</feature>
<gene>
    <name evidence="2" type="primary">OSJNBb0096H12.22</name>
</gene>
<dbReference type="AlphaFoldDB" id="Q6AU17"/>